<feature type="domain" description="Methyl-accepting transducer" evidence="5">
    <location>
        <begin position="115"/>
        <end position="358"/>
    </location>
</feature>
<dbReference type="InterPro" id="IPR004090">
    <property type="entry name" value="Chemotax_Me-accpt_rcpt"/>
</dbReference>
<evidence type="ECO:0000256" key="1">
    <source>
        <dbReference type="ARBA" id="ARBA00023224"/>
    </source>
</evidence>
<dbReference type="KEGG" id="pth:PTH_2855"/>
<keyword evidence="7" id="KW-1185">Reference proteome</keyword>
<dbReference type="HOGENOM" id="CLU_000445_107_18_9"/>
<dbReference type="GO" id="GO:0016020">
    <property type="term" value="C:membrane"/>
    <property type="evidence" value="ECO:0007669"/>
    <property type="project" value="InterPro"/>
</dbReference>
<dbReference type="Gene3D" id="1.10.287.950">
    <property type="entry name" value="Methyl-accepting chemotaxis protein"/>
    <property type="match status" value="1"/>
</dbReference>
<keyword evidence="4" id="KW-0812">Transmembrane</keyword>
<dbReference type="GO" id="GO:0006935">
    <property type="term" value="P:chemotaxis"/>
    <property type="evidence" value="ECO:0007669"/>
    <property type="project" value="InterPro"/>
</dbReference>
<reference evidence="7" key="1">
    <citation type="journal article" date="2008" name="Genome Res.">
        <title>The genome of Pelotomaculum thermopropionicum reveals niche-associated evolution in anaerobic microbiota.</title>
        <authorList>
            <person name="Kosaka T."/>
            <person name="Kato S."/>
            <person name="Shimoyama T."/>
            <person name="Ishii S."/>
            <person name="Abe T."/>
            <person name="Watanabe K."/>
        </authorList>
    </citation>
    <scope>NUCLEOTIDE SEQUENCE [LARGE SCALE GENOMIC DNA]</scope>
    <source>
        <strain evidence="7">DSM 13744 / JCM 10971 / SI</strain>
    </source>
</reference>
<dbReference type="PANTHER" id="PTHR32089">
    <property type="entry name" value="METHYL-ACCEPTING CHEMOTAXIS PROTEIN MCPB"/>
    <property type="match status" value="1"/>
</dbReference>
<organism evidence="6 7">
    <name type="scientific">Pelotomaculum thermopropionicum (strain DSM 13744 / JCM 10971 / SI)</name>
    <dbReference type="NCBI Taxonomy" id="370438"/>
    <lineage>
        <taxon>Bacteria</taxon>
        <taxon>Bacillati</taxon>
        <taxon>Bacillota</taxon>
        <taxon>Clostridia</taxon>
        <taxon>Eubacteriales</taxon>
        <taxon>Desulfotomaculaceae</taxon>
        <taxon>Pelotomaculum</taxon>
    </lineage>
</organism>
<evidence type="ECO:0000313" key="7">
    <source>
        <dbReference type="Proteomes" id="UP000006556"/>
    </source>
</evidence>
<dbReference type="EMBL" id="AP009389">
    <property type="protein sequence ID" value="BAF61036.1"/>
    <property type="molecule type" value="Genomic_DNA"/>
</dbReference>
<dbReference type="PANTHER" id="PTHR32089:SF112">
    <property type="entry name" value="LYSOZYME-LIKE PROTEIN-RELATED"/>
    <property type="match status" value="1"/>
</dbReference>
<evidence type="ECO:0000259" key="5">
    <source>
        <dbReference type="PROSITE" id="PS50111"/>
    </source>
</evidence>
<gene>
    <name evidence="6" type="primary">Tar</name>
    <name evidence="6" type="ordered locus">PTH_2855</name>
</gene>
<dbReference type="GO" id="GO:0004888">
    <property type="term" value="F:transmembrane signaling receptor activity"/>
    <property type="evidence" value="ECO:0007669"/>
    <property type="project" value="InterPro"/>
</dbReference>
<protein>
    <submittedName>
        <fullName evidence="6">Methyl-accepting chemotaxis protein</fullName>
    </submittedName>
</protein>
<dbReference type="GO" id="GO:0007165">
    <property type="term" value="P:signal transduction"/>
    <property type="evidence" value="ECO:0007669"/>
    <property type="project" value="UniProtKB-KW"/>
</dbReference>
<dbReference type="SUPFAM" id="SSF58104">
    <property type="entry name" value="Methyl-accepting chemotaxis protein (MCP) signaling domain"/>
    <property type="match status" value="1"/>
</dbReference>
<evidence type="ECO:0000256" key="4">
    <source>
        <dbReference type="SAM" id="Phobius"/>
    </source>
</evidence>
<evidence type="ECO:0000256" key="3">
    <source>
        <dbReference type="PROSITE-ProRule" id="PRU00284"/>
    </source>
</evidence>
<dbReference type="AlphaFoldDB" id="A5CYB2"/>
<feature type="transmembrane region" description="Helical" evidence="4">
    <location>
        <begin position="35"/>
        <end position="55"/>
    </location>
</feature>
<dbReference type="eggNOG" id="COG0840">
    <property type="taxonomic scope" value="Bacteria"/>
</dbReference>
<dbReference type="STRING" id="370438.PTH_2855"/>
<keyword evidence="4" id="KW-1133">Transmembrane helix</keyword>
<name>A5CYB2_PELTS</name>
<comment type="similarity">
    <text evidence="2">Belongs to the methyl-accepting chemotaxis (MCP) protein family.</text>
</comment>
<accession>A5CYB2</accession>
<dbReference type="PRINTS" id="PR00260">
    <property type="entry name" value="CHEMTRNSDUCR"/>
</dbReference>
<keyword evidence="1 3" id="KW-0807">Transducer</keyword>
<dbReference type="InterPro" id="IPR004089">
    <property type="entry name" value="MCPsignal_dom"/>
</dbReference>
<dbReference type="Pfam" id="PF00015">
    <property type="entry name" value="MCPsignal"/>
    <property type="match status" value="1"/>
</dbReference>
<sequence>MKTVREKLTCLVFGAGLLAATLSLAGWYAAGCSLAGLAAGTAAGVLLVTGAVYFFNVSFSRTLKEYLEWSAGMAEGKFDYNFKHERKEKDMARFFENVLKMNKGVGKYTLEVQKQAQVLADAARKIFSSTEQISSGSREQSLQVQNMHQAIEELAAAAGESAQKAERAAEVARTSLDTVTTGAEAIEKISGGMQLIYQRIEELGFISAKIGQIVEVIDSIAGQTNLLALNAAIEAARAGDHGKGFAVVADEVRKLAETSGKATKEITALVTGIGESTAAAASAVKQGVALTEEAGRQFREITALIQNTLDVMMKISKKSRHEAESTGTLVNVAESIAAVTREAAASTVETASSAQELAAIADRLKQDADLVKKSFQSGLS</sequence>
<dbReference type="PROSITE" id="PS50111">
    <property type="entry name" value="CHEMOTAXIS_TRANSDUC_2"/>
    <property type="match status" value="1"/>
</dbReference>
<evidence type="ECO:0000313" key="6">
    <source>
        <dbReference type="EMBL" id="BAF61036.1"/>
    </source>
</evidence>
<keyword evidence="4" id="KW-0472">Membrane</keyword>
<proteinExistence type="inferred from homology"/>
<evidence type="ECO:0000256" key="2">
    <source>
        <dbReference type="ARBA" id="ARBA00029447"/>
    </source>
</evidence>
<dbReference type="SMART" id="SM00283">
    <property type="entry name" value="MA"/>
    <property type="match status" value="1"/>
</dbReference>
<dbReference type="Proteomes" id="UP000006556">
    <property type="component" value="Chromosome"/>
</dbReference>